<dbReference type="SUPFAM" id="SSF103473">
    <property type="entry name" value="MFS general substrate transporter"/>
    <property type="match status" value="1"/>
</dbReference>
<feature type="transmembrane region" description="Helical" evidence="6">
    <location>
        <begin position="283"/>
        <end position="302"/>
    </location>
</feature>
<feature type="transmembrane region" description="Helical" evidence="6">
    <location>
        <begin position="215"/>
        <end position="236"/>
    </location>
</feature>
<dbReference type="EMBL" id="KV417327">
    <property type="protein sequence ID" value="KZO91190.1"/>
    <property type="molecule type" value="Genomic_DNA"/>
</dbReference>
<feature type="transmembrane region" description="Helical" evidence="6">
    <location>
        <begin position="57"/>
        <end position="85"/>
    </location>
</feature>
<dbReference type="InterPro" id="IPR053791">
    <property type="entry name" value="MFS_Tri12-like"/>
</dbReference>
<dbReference type="PROSITE" id="PS50850">
    <property type="entry name" value="MFS"/>
    <property type="match status" value="1"/>
</dbReference>
<dbReference type="GO" id="GO:0005886">
    <property type="term" value="C:plasma membrane"/>
    <property type="evidence" value="ECO:0007669"/>
    <property type="project" value="TreeGrafter"/>
</dbReference>
<evidence type="ECO:0000256" key="6">
    <source>
        <dbReference type="SAM" id="Phobius"/>
    </source>
</evidence>
<evidence type="ECO:0000256" key="1">
    <source>
        <dbReference type="ARBA" id="ARBA00004141"/>
    </source>
</evidence>
<feature type="transmembrane region" description="Helical" evidence="6">
    <location>
        <begin position="248"/>
        <end position="271"/>
    </location>
</feature>
<feature type="region of interest" description="Disordered" evidence="5">
    <location>
        <begin position="1"/>
        <end position="31"/>
    </location>
</feature>
<keyword evidence="2 6" id="KW-0812">Transmembrane</keyword>
<evidence type="ECO:0000256" key="5">
    <source>
        <dbReference type="SAM" id="MobiDB-lite"/>
    </source>
</evidence>
<dbReference type="GO" id="GO:0022857">
    <property type="term" value="F:transmembrane transporter activity"/>
    <property type="evidence" value="ECO:0007669"/>
    <property type="project" value="InterPro"/>
</dbReference>
<dbReference type="InterPro" id="IPR036259">
    <property type="entry name" value="MFS_trans_sf"/>
</dbReference>
<dbReference type="InterPro" id="IPR020846">
    <property type="entry name" value="MFS_dom"/>
</dbReference>
<dbReference type="AlphaFoldDB" id="A0A167H3F7"/>
<dbReference type="InterPro" id="IPR011701">
    <property type="entry name" value="MFS"/>
</dbReference>
<evidence type="ECO:0000313" key="8">
    <source>
        <dbReference type="EMBL" id="KZO91190.1"/>
    </source>
</evidence>
<feature type="domain" description="Major facilitator superfamily (MFS) profile" evidence="7">
    <location>
        <begin position="56"/>
        <end position="565"/>
    </location>
</feature>
<feature type="transmembrane region" description="Helical" evidence="6">
    <location>
        <begin position="393"/>
        <end position="410"/>
    </location>
</feature>
<feature type="transmembrane region" description="Helical" evidence="6">
    <location>
        <begin position="541"/>
        <end position="560"/>
    </location>
</feature>
<dbReference type="Pfam" id="PF07690">
    <property type="entry name" value="MFS_1"/>
    <property type="match status" value="1"/>
</dbReference>
<keyword evidence="9" id="KW-1185">Reference proteome</keyword>
<evidence type="ECO:0000313" key="9">
    <source>
        <dbReference type="Proteomes" id="UP000076738"/>
    </source>
</evidence>
<evidence type="ECO:0000256" key="3">
    <source>
        <dbReference type="ARBA" id="ARBA00022989"/>
    </source>
</evidence>
<dbReference type="OrthoDB" id="2587356at2759"/>
<evidence type="ECO:0000256" key="2">
    <source>
        <dbReference type="ARBA" id="ARBA00022692"/>
    </source>
</evidence>
<keyword evidence="3 6" id="KW-1133">Transmembrane helix</keyword>
<keyword evidence="4 6" id="KW-0472">Membrane</keyword>
<reference evidence="8 9" key="1">
    <citation type="journal article" date="2016" name="Mol. Biol. Evol.">
        <title>Comparative Genomics of Early-Diverging Mushroom-Forming Fungi Provides Insights into the Origins of Lignocellulose Decay Capabilities.</title>
        <authorList>
            <person name="Nagy L.G."/>
            <person name="Riley R."/>
            <person name="Tritt A."/>
            <person name="Adam C."/>
            <person name="Daum C."/>
            <person name="Floudas D."/>
            <person name="Sun H."/>
            <person name="Yadav J.S."/>
            <person name="Pangilinan J."/>
            <person name="Larsson K.H."/>
            <person name="Matsuura K."/>
            <person name="Barry K."/>
            <person name="Labutti K."/>
            <person name="Kuo R."/>
            <person name="Ohm R.A."/>
            <person name="Bhattacharya S.S."/>
            <person name="Shirouzu T."/>
            <person name="Yoshinaga Y."/>
            <person name="Martin F.M."/>
            <person name="Grigoriev I.V."/>
            <person name="Hibbett D.S."/>
        </authorList>
    </citation>
    <scope>NUCLEOTIDE SEQUENCE [LARGE SCALE GENOMIC DNA]</scope>
    <source>
        <strain evidence="8 9">TUFC12733</strain>
    </source>
</reference>
<comment type="subcellular location">
    <subcellularLocation>
        <location evidence="1">Membrane</location>
        <topology evidence="1">Multi-pass membrane protein</topology>
    </subcellularLocation>
</comment>
<feature type="compositionally biased region" description="Basic and acidic residues" evidence="5">
    <location>
        <begin position="1"/>
        <end position="17"/>
    </location>
</feature>
<sequence>MAEPKRTESLVDEEKASYNHSDAPAAPAQAGAGTKAGVEHHVVAQGLDDVNLGWRSWVAVFVSCFAIFAQVFVVTSAPTVIAFIVRDLGEEPLSGWIVQAPILMQSALSPVVGRLSDLVNRKYMAAIPPLIAVVGSILCAEAKSMSWLVGGGILIGSTLATISIVQSIPSEVLPMKYRTLANGYAYLAGAIGGTAGGLGSGAVIRSDPSGWRKIFWMQCAFHAFSAFGLLAFYYPPPVDYPKMAWRKLIWMCDPIGSVLLVGGSAIALLAFDWSGGAYPWSSANVIAPLVIGLVMLVGFCLYEWLARDDGIAAHIFFQRGRNFPLSLFAFAVEGFIFYSAVAQFTPQIVLNLGFETDSWKISIRQLSYGLTSLFASIPIIWYSTRFKDVKSPLIFTFLIFFAVCVCYATITPNDNSRQVGYNVLSGIGQSGPLTLLVAVTQFTAPHAYLATATGLAFSARAIGGAFGSAIMGTIVNSKLANYDTDVGNAAIAAGLPAASVPDLLAAFASGAGFDTVPGITADSLAAATSASQWAYAYAYRYAWITVIPFTVVAIISVAMLRGVKELMTNHVEATVEKVGLHERPTDDPLAVQLAQVEALEHEYQEHHAKHAHDAAAVPATTV</sequence>
<dbReference type="STRING" id="1330018.A0A167H3F7"/>
<organism evidence="8 9">
    <name type="scientific">Calocera viscosa (strain TUFC12733)</name>
    <dbReference type="NCBI Taxonomy" id="1330018"/>
    <lineage>
        <taxon>Eukaryota</taxon>
        <taxon>Fungi</taxon>
        <taxon>Dikarya</taxon>
        <taxon>Basidiomycota</taxon>
        <taxon>Agaricomycotina</taxon>
        <taxon>Dacrymycetes</taxon>
        <taxon>Dacrymycetales</taxon>
        <taxon>Dacrymycetaceae</taxon>
        <taxon>Calocera</taxon>
    </lineage>
</organism>
<feature type="transmembrane region" description="Helical" evidence="6">
    <location>
        <begin position="147"/>
        <end position="168"/>
    </location>
</feature>
<dbReference type="PANTHER" id="PTHR23501:SF195">
    <property type="entry name" value="PEP5"/>
    <property type="match status" value="1"/>
</dbReference>
<feature type="transmembrane region" description="Helical" evidence="6">
    <location>
        <begin position="323"/>
        <end position="341"/>
    </location>
</feature>
<accession>A0A167H3F7</accession>
<dbReference type="Proteomes" id="UP000076738">
    <property type="component" value="Unassembled WGS sequence"/>
</dbReference>
<proteinExistence type="predicted"/>
<dbReference type="Gene3D" id="1.20.1250.20">
    <property type="entry name" value="MFS general substrate transporter like domains"/>
    <property type="match status" value="1"/>
</dbReference>
<dbReference type="PANTHER" id="PTHR23501">
    <property type="entry name" value="MAJOR FACILITATOR SUPERFAMILY"/>
    <property type="match status" value="1"/>
</dbReference>
<dbReference type="CDD" id="cd06179">
    <property type="entry name" value="MFS_TRI12_like"/>
    <property type="match status" value="1"/>
</dbReference>
<gene>
    <name evidence="8" type="ORF">CALVIDRAFT_521917</name>
</gene>
<feature type="transmembrane region" description="Helical" evidence="6">
    <location>
        <begin position="123"/>
        <end position="140"/>
    </location>
</feature>
<feature type="transmembrane region" description="Helical" evidence="6">
    <location>
        <begin position="361"/>
        <end position="381"/>
    </location>
</feature>
<evidence type="ECO:0000259" key="7">
    <source>
        <dbReference type="PROSITE" id="PS50850"/>
    </source>
</evidence>
<protein>
    <submittedName>
        <fullName evidence="8">MFS general substrate transporter</fullName>
    </submittedName>
</protein>
<evidence type="ECO:0000256" key="4">
    <source>
        <dbReference type="ARBA" id="ARBA00023136"/>
    </source>
</evidence>
<name>A0A167H3F7_CALVF</name>